<dbReference type="GO" id="GO:0016787">
    <property type="term" value="F:hydrolase activity"/>
    <property type="evidence" value="ECO:0007669"/>
    <property type="project" value="InterPro"/>
</dbReference>
<dbReference type="InterPro" id="IPR023198">
    <property type="entry name" value="PGP-like_dom2"/>
</dbReference>
<gene>
    <name evidence="2" type="primary">LOC120277489</name>
</gene>
<dbReference type="GeneID" id="120277489"/>
<name>A0AB40CJQ8_DIOCR</name>
<organism evidence="1 2">
    <name type="scientific">Dioscorea cayennensis subsp. rotundata</name>
    <name type="common">White Guinea yam</name>
    <name type="synonym">Dioscorea rotundata</name>
    <dbReference type="NCBI Taxonomy" id="55577"/>
    <lineage>
        <taxon>Eukaryota</taxon>
        <taxon>Viridiplantae</taxon>
        <taxon>Streptophyta</taxon>
        <taxon>Embryophyta</taxon>
        <taxon>Tracheophyta</taxon>
        <taxon>Spermatophyta</taxon>
        <taxon>Magnoliopsida</taxon>
        <taxon>Liliopsida</taxon>
        <taxon>Dioscoreales</taxon>
        <taxon>Dioscoreaceae</taxon>
        <taxon>Dioscorea</taxon>
    </lineage>
</organism>
<dbReference type="SUPFAM" id="SSF56784">
    <property type="entry name" value="HAD-like"/>
    <property type="match status" value="2"/>
</dbReference>
<reference evidence="2" key="1">
    <citation type="submission" date="2025-08" db="UniProtKB">
        <authorList>
            <consortium name="RefSeq"/>
        </authorList>
    </citation>
    <scope>IDENTIFICATION</scope>
</reference>
<keyword evidence="1" id="KW-1185">Reference proteome</keyword>
<dbReference type="Gene3D" id="3.40.50.1000">
    <property type="entry name" value="HAD superfamily/HAD-like"/>
    <property type="match status" value="1"/>
</dbReference>
<dbReference type="PANTHER" id="PTHR42896">
    <property type="entry name" value="XYLULOSE-1,5-BISPHOSPHATE (XUBP) PHOSPHATASE"/>
    <property type="match status" value="1"/>
</dbReference>
<proteinExistence type="predicted"/>
<dbReference type="InterPro" id="IPR023214">
    <property type="entry name" value="HAD_sf"/>
</dbReference>
<dbReference type="PANTHER" id="PTHR42896:SF3">
    <property type="entry name" value="PROTEIN, PUTATIVE, EXPRESSED-RELATED"/>
    <property type="match status" value="1"/>
</dbReference>
<dbReference type="RefSeq" id="XP_039140287.1">
    <property type="nucleotide sequence ID" value="XM_039284353.1"/>
</dbReference>
<dbReference type="AlphaFoldDB" id="A0AB40CJQ8"/>
<dbReference type="InterPro" id="IPR044999">
    <property type="entry name" value="CbbY-like"/>
</dbReference>
<protein>
    <submittedName>
        <fullName evidence="2">CBBY-like protein</fullName>
    </submittedName>
</protein>
<dbReference type="Gene3D" id="1.10.150.240">
    <property type="entry name" value="Putative phosphatase, domain 2"/>
    <property type="match status" value="1"/>
</dbReference>
<evidence type="ECO:0000313" key="2">
    <source>
        <dbReference type="RefSeq" id="XP_039140287.1"/>
    </source>
</evidence>
<evidence type="ECO:0000313" key="1">
    <source>
        <dbReference type="Proteomes" id="UP001515500"/>
    </source>
</evidence>
<sequence>MESATPFMASRSLLLPRSVPISRSPAPEIARNGVHSCPSTSSSASLKCHRKSSRILLPYCAVSDLQPSKTSPELGLLLEVEGVIADIYRLGNRQAFNVAFQKLGLDCANWTEPVYADLTRKASGDEERMLVLFFNRIGWPTALPTNEKGTFTKSVLREKWKALGEFAASANLLLRPGVEIFIDDALKEGIPVVVLTAYSKNGDKISRSIIEKLGHDRISKIKIVGKEEVEGSFYGQLVLGKGVSSSLEEQLAKEARKAVSMEKQKVAEEVASTLKLSVNLDTTAPESFDNIVITLRAGAECAGLPVDKCILIAGSQSGVLGADHISMPCVVLRSSLTARAEFRTAKAVMDGFGGADLTISKLQSKRW</sequence>
<dbReference type="Proteomes" id="UP001515500">
    <property type="component" value="Chromosome 15"/>
</dbReference>
<accession>A0AB40CJQ8</accession>
<dbReference type="InterPro" id="IPR036412">
    <property type="entry name" value="HAD-like_sf"/>
</dbReference>